<organism evidence="2">
    <name type="scientific">Pneumocystis jirovecii</name>
    <name type="common">Human pneumocystis pneumonia agent</name>
    <dbReference type="NCBI Taxonomy" id="42068"/>
    <lineage>
        <taxon>Eukaryota</taxon>
        <taxon>Fungi</taxon>
        <taxon>Dikarya</taxon>
        <taxon>Ascomycota</taxon>
        <taxon>Taphrinomycotina</taxon>
        <taxon>Pneumocystomycetes</taxon>
        <taxon>Pneumocystaceae</taxon>
        <taxon>Pneumocystis</taxon>
    </lineage>
</organism>
<sequence>MRSKSMGSVVSESRPAALHAARLAMLKQLHLHLPIEESKMWNDDTQTDVISLGSIDQQSVAAGINGFMSISEGHYRIPKKKMSAPLFFHSDKECPRFQTLYKNKFSTLSLRSSTKKKSAAGRFVLHLKRTFSSRNLLFQRPISSTSQYKENFCPSLNLKELPKHDQDSPFTLYASNTLTNANHLSKKIDENSEFSLLKRKIAALEILETQNGKENKPLSEDRNNTLIVLPEDRKSSLTILPEENNTNNFFINTIENDSIVPSSCMSSNTSLGSIDHRDNARPVRIFTNEISLATKLNCNLYQPHRAPPYDQETGMIDSLSPLCHYRRTPPPVPTHSCHSQVSTSNNTMFSKLGDVFYSRPYNIRSPSGLEKAVNFNYGGIDEWRREIRNSMHLGRKKDNRDTSLLKSLKLGNVMLNITLKMLVNSVITD</sequence>
<comment type="caution">
    <text evidence="1">The sequence shown here is derived from an EMBL/GenBank/DDBJ whole genome shotgun (WGS) entry which is preliminary data.</text>
</comment>
<accession>L0PG74</accession>
<dbReference type="Proteomes" id="UP000010422">
    <property type="component" value="Unassembled WGS sequence"/>
</dbReference>
<dbReference type="VEuPathDB" id="FungiDB:PNEJI1_001377"/>
<reference evidence="1 2" key="1">
    <citation type="journal article" date="2012" name="MBio">
        <title>De novo assembly of the Pneumocystis jirovecii genome from a single bronchoalveolar lavage fluid specimen from a patient.</title>
        <authorList>
            <person name="Cisse O.H."/>
            <person name="Pagni M."/>
            <person name="Hauser P.M."/>
        </authorList>
    </citation>
    <scope>NUCLEOTIDE SEQUENCE [LARGE SCALE GENOMIC DNA]</scope>
    <source>
        <strain evidence="1 2">SE8</strain>
    </source>
</reference>
<proteinExistence type="predicted"/>
<evidence type="ECO:0000313" key="2">
    <source>
        <dbReference type="Proteomes" id="UP000010422"/>
    </source>
</evidence>
<evidence type="ECO:0000313" key="1">
    <source>
        <dbReference type="EMBL" id="CCJ30650.1"/>
    </source>
</evidence>
<dbReference type="InParanoid" id="L0PG74"/>
<protein>
    <submittedName>
        <fullName evidence="1">Uncharacterized protein</fullName>
    </submittedName>
</protein>
<dbReference type="AlphaFoldDB" id="L0PG74"/>
<name>L0PG74_PNEJI</name>
<dbReference type="EMBL" id="CAKM01000260">
    <property type="protein sequence ID" value="CCJ30650.1"/>
    <property type="molecule type" value="Genomic_DNA"/>
</dbReference>
<gene>
    <name evidence="1" type="ORF">PNEJI1_001377</name>
</gene>